<keyword evidence="5" id="KW-1185">Reference proteome</keyword>
<dbReference type="RefSeq" id="WP_267845251.1">
    <property type="nucleotide sequence ID" value="NZ_JAPMXC010000001.1"/>
</dbReference>
<dbReference type="EMBL" id="JAPMXC010000001">
    <property type="protein sequence ID" value="MCY0386036.1"/>
    <property type="molecule type" value="Genomic_DNA"/>
</dbReference>
<dbReference type="InterPro" id="IPR011006">
    <property type="entry name" value="CheY-like_superfamily"/>
</dbReference>
<organism evidence="4 5">
    <name type="scientific">Robbsia betulipollinis</name>
    <dbReference type="NCBI Taxonomy" id="2981849"/>
    <lineage>
        <taxon>Bacteria</taxon>
        <taxon>Pseudomonadati</taxon>
        <taxon>Pseudomonadota</taxon>
        <taxon>Betaproteobacteria</taxon>
        <taxon>Burkholderiales</taxon>
        <taxon>Burkholderiaceae</taxon>
        <taxon>Robbsia</taxon>
    </lineage>
</organism>
<evidence type="ECO:0000259" key="3">
    <source>
        <dbReference type="PROSITE" id="PS50110"/>
    </source>
</evidence>
<dbReference type="PANTHER" id="PTHR44591">
    <property type="entry name" value="STRESS RESPONSE REGULATOR PROTEIN 1"/>
    <property type="match status" value="1"/>
</dbReference>
<dbReference type="SUPFAM" id="SSF52172">
    <property type="entry name" value="CheY-like"/>
    <property type="match status" value="1"/>
</dbReference>
<dbReference type="Proteomes" id="UP001082899">
    <property type="component" value="Unassembled WGS sequence"/>
</dbReference>
<comment type="caution">
    <text evidence="4">The sequence shown here is derived from an EMBL/GenBank/DDBJ whole genome shotgun (WGS) entry which is preliminary data.</text>
</comment>
<dbReference type="PANTHER" id="PTHR44591:SF25">
    <property type="entry name" value="CHEMOTAXIS TWO-COMPONENT RESPONSE REGULATOR"/>
    <property type="match status" value="1"/>
</dbReference>
<evidence type="ECO:0000313" key="5">
    <source>
        <dbReference type="Proteomes" id="UP001082899"/>
    </source>
</evidence>
<dbReference type="Gene3D" id="3.40.50.2300">
    <property type="match status" value="1"/>
</dbReference>
<sequence length="130" mass="13793">MTPSVLAVDDSVAMRHILEATLNAGGYATTLATDGRDALAKALAAVAAERRFDLILTDQNMPGLNGLELIRALRELSPYVDTPILLLTTEDSDAFKEAARDAGASGWLLKPLDPGVLTDVLTSVREAMQA</sequence>
<evidence type="ECO:0000313" key="4">
    <source>
        <dbReference type="EMBL" id="MCY0386036.1"/>
    </source>
</evidence>
<dbReference type="InterPro" id="IPR001789">
    <property type="entry name" value="Sig_transdc_resp-reg_receiver"/>
</dbReference>
<dbReference type="Pfam" id="PF00072">
    <property type="entry name" value="Response_reg"/>
    <property type="match status" value="1"/>
</dbReference>
<gene>
    <name evidence="4" type="ORF">OVY01_02005</name>
</gene>
<evidence type="ECO:0000256" key="2">
    <source>
        <dbReference type="PROSITE-ProRule" id="PRU00169"/>
    </source>
</evidence>
<protein>
    <submittedName>
        <fullName evidence="4">Response regulator</fullName>
    </submittedName>
</protein>
<reference evidence="4" key="1">
    <citation type="submission" date="2022-11" db="EMBL/GenBank/DDBJ databases">
        <title>Robbsia betulipollinis sp. nov., isolated from pollen of birch (Betula pendula).</title>
        <authorList>
            <person name="Shi H."/>
            <person name="Ambika Manirajan B."/>
            <person name="Ratering S."/>
            <person name="Geissler-Plaum R."/>
            <person name="Schnell S."/>
        </authorList>
    </citation>
    <scope>NUCLEOTIDE SEQUENCE</scope>
    <source>
        <strain evidence="4">Bb-Pol-6</strain>
    </source>
</reference>
<dbReference type="PROSITE" id="PS50110">
    <property type="entry name" value="RESPONSE_REGULATORY"/>
    <property type="match status" value="1"/>
</dbReference>
<evidence type="ECO:0000256" key="1">
    <source>
        <dbReference type="ARBA" id="ARBA00022553"/>
    </source>
</evidence>
<feature type="domain" description="Response regulatory" evidence="3">
    <location>
        <begin position="4"/>
        <end position="125"/>
    </location>
</feature>
<feature type="modified residue" description="4-aspartylphosphate" evidence="2">
    <location>
        <position position="58"/>
    </location>
</feature>
<keyword evidence="1 2" id="KW-0597">Phosphoprotein</keyword>
<dbReference type="InterPro" id="IPR050595">
    <property type="entry name" value="Bact_response_regulator"/>
</dbReference>
<dbReference type="SMART" id="SM00448">
    <property type="entry name" value="REC"/>
    <property type="match status" value="1"/>
</dbReference>
<name>A0ABT3ZHN3_9BURK</name>
<proteinExistence type="predicted"/>
<accession>A0ABT3ZHN3</accession>